<proteinExistence type="predicted"/>
<evidence type="ECO:0000313" key="1">
    <source>
        <dbReference type="EMBL" id="ORE11112.1"/>
    </source>
</evidence>
<dbReference type="AlphaFoldDB" id="A0A1X0RGF3"/>
<dbReference type="Proteomes" id="UP000242414">
    <property type="component" value="Unassembled WGS sequence"/>
</dbReference>
<organism evidence="1">
    <name type="scientific">Rhizopus microsporus var. microsporus</name>
    <dbReference type="NCBI Taxonomy" id="86635"/>
    <lineage>
        <taxon>Eukaryota</taxon>
        <taxon>Fungi</taxon>
        <taxon>Fungi incertae sedis</taxon>
        <taxon>Mucoromycota</taxon>
        <taxon>Mucoromycotina</taxon>
        <taxon>Mucoromycetes</taxon>
        <taxon>Mucorales</taxon>
        <taxon>Mucorineae</taxon>
        <taxon>Rhizopodaceae</taxon>
        <taxon>Rhizopus</taxon>
    </lineage>
</organism>
<dbReference type="OrthoDB" id="2269051at2759"/>
<protein>
    <submittedName>
        <fullName evidence="1">Uncharacterized protein</fullName>
    </submittedName>
</protein>
<dbReference type="EMBL" id="KV921859">
    <property type="protein sequence ID" value="ORE11112.1"/>
    <property type="molecule type" value="Genomic_DNA"/>
</dbReference>
<accession>A0A1X0RGF3</accession>
<sequence length="385" mass="44563">MVDNPFIPKNINQALIYQDDNDYNRQYTYNNHHVELIDADERFVQMLPVSNGYTNQPNAEYNNVNPYLSNIYQDILPTEEIQVINQTRKQKKDDLFFDDGTNSLIDEALDRLMPYSISNNKDSLRSLIDELKYKEPSKNSTKYQILNAVETILSLWKSASPKSEYTYLRKFESLLEIILDDAELIMSDGESICASTRDCLRSSLKEVDEEMTKFGRRIDLLIKCSRLDTSAELCSIEFKKNDASNTDIIHQQSKNARVNVCILNSLNCFTNAFDNQVLSVDFVGTNGYMTQMFWCKEVIVTQKVCSLSIPTDVYDLGSLRNTLKYLYLWKKHLLVLSAKVIQSLHCNKRKYSLIETCEEDSSPRQCTPDMQLADVFMTPHRRTKK</sequence>
<gene>
    <name evidence="1" type="ORF">BCV72DRAFT_332415</name>
</gene>
<reference evidence="1" key="1">
    <citation type="journal article" date="2016" name="Proc. Natl. Acad. Sci. U.S.A.">
        <title>Lipid metabolic changes in an early divergent fungus govern the establishment of a mutualistic symbiosis with endobacteria.</title>
        <authorList>
            <person name="Lastovetsky O.A."/>
            <person name="Gaspar M.L."/>
            <person name="Mondo S.J."/>
            <person name="LaButti K.M."/>
            <person name="Sandor L."/>
            <person name="Grigoriev I.V."/>
            <person name="Henry S.A."/>
            <person name="Pawlowska T.E."/>
        </authorList>
    </citation>
    <scope>NUCLEOTIDE SEQUENCE [LARGE SCALE GENOMIC DNA]</scope>
    <source>
        <strain evidence="1">ATCC 52814</strain>
    </source>
</reference>
<name>A0A1X0RGF3_RHIZD</name>
<dbReference type="VEuPathDB" id="FungiDB:BCV72DRAFT_332415"/>